<dbReference type="Proteomes" id="UP000245207">
    <property type="component" value="Unassembled WGS sequence"/>
</dbReference>
<comment type="similarity">
    <text evidence="2">Belongs to the 'GDSL' lipolytic enzyme family.</text>
</comment>
<keyword evidence="3" id="KW-0964">Secreted</keyword>
<dbReference type="EMBL" id="PKPP01006809">
    <property type="protein sequence ID" value="PWA55251.1"/>
    <property type="molecule type" value="Genomic_DNA"/>
</dbReference>
<evidence type="ECO:0000256" key="3">
    <source>
        <dbReference type="ARBA" id="ARBA00022525"/>
    </source>
</evidence>
<protein>
    <submittedName>
        <fullName evidence="8">SGNH hydrolase-type esterase domain-containing protein</fullName>
    </submittedName>
</protein>
<comment type="subcellular location">
    <subcellularLocation>
        <location evidence="1">Secreted</location>
    </subcellularLocation>
</comment>
<organism evidence="8 9">
    <name type="scientific">Artemisia annua</name>
    <name type="common">Sweet wormwood</name>
    <dbReference type="NCBI Taxonomy" id="35608"/>
    <lineage>
        <taxon>Eukaryota</taxon>
        <taxon>Viridiplantae</taxon>
        <taxon>Streptophyta</taxon>
        <taxon>Embryophyta</taxon>
        <taxon>Tracheophyta</taxon>
        <taxon>Spermatophyta</taxon>
        <taxon>Magnoliopsida</taxon>
        <taxon>eudicotyledons</taxon>
        <taxon>Gunneridae</taxon>
        <taxon>Pentapetalae</taxon>
        <taxon>asterids</taxon>
        <taxon>campanulids</taxon>
        <taxon>Asterales</taxon>
        <taxon>Asteraceae</taxon>
        <taxon>Asteroideae</taxon>
        <taxon>Anthemideae</taxon>
        <taxon>Artemisiinae</taxon>
        <taxon>Artemisia</taxon>
    </lineage>
</organism>
<keyword evidence="7" id="KW-0443">Lipid metabolism</keyword>
<evidence type="ECO:0000256" key="4">
    <source>
        <dbReference type="ARBA" id="ARBA00022729"/>
    </source>
</evidence>
<dbReference type="Pfam" id="PF00657">
    <property type="entry name" value="Lipase_GDSL"/>
    <property type="match status" value="1"/>
</dbReference>
<gene>
    <name evidence="8" type="ORF">CTI12_AA430360</name>
</gene>
<keyword evidence="5 8" id="KW-0378">Hydrolase</keyword>
<dbReference type="PANTHER" id="PTHR45650">
    <property type="entry name" value="GDSL-LIKE LIPASE/ACYLHYDROLASE-RELATED"/>
    <property type="match status" value="1"/>
</dbReference>
<sequence>MQNHWITILRLSYLIGKGSLATTKKYLNKCIYTIGMGNNDYLNNYFVPEYYETSTLYTPERYAEVLIEQYSQQLQELYKYGARKFGIFAAGHSGCTPGIMKEYRVNSCVESVDYAVRLFNTLLNATLNDLNNKYADAKFIIIDPPLGNYNDINVTDTPCCEVSSAYAKGSCTPNQVPCSNRENYFFWDAYHPTERVSVIAGTVAYEMLSPLYSSETISSSRDNDSGYISDI</sequence>
<name>A0A2U1M1Y8_ARTAN</name>
<evidence type="ECO:0000313" key="8">
    <source>
        <dbReference type="EMBL" id="PWA55251.1"/>
    </source>
</evidence>
<keyword evidence="6" id="KW-0442">Lipid degradation</keyword>
<dbReference type="GO" id="GO:0016042">
    <property type="term" value="P:lipid catabolic process"/>
    <property type="evidence" value="ECO:0007669"/>
    <property type="project" value="UniProtKB-KW"/>
</dbReference>
<evidence type="ECO:0000256" key="7">
    <source>
        <dbReference type="ARBA" id="ARBA00023098"/>
    </source>
</evidence>
<reference evidence="8 9" key="1">
    <citation type="journal article" date="2018" name="Mol. Plant">
        <title>The genome of Artemisia annua provides insight into the evolution of Asteraceae family and artemisinin biosynthesis.</title>
        <authorList>
            <person name="Shen Q."/>
            <person name="Zhang L."/>
            <person name="Liao Z."/>
            <person name="Wang S."/>
            <person name="Yan T."/>
            <person name="Shi P."/>
            <person name="Liu M."/>
            <person name="Fu X."/>
            <person name="Pan Q."/>
            <person name="Wang Y."/>
            <person name="Lv Z."/>
            <person name="Lu X."/>
            <person name="Zhang F."/>
            <person name="Jiang W."/>
            <person name="Ma Y."/>
            <person name="Chen M."/>
            <person name="Hao X."/>
            <person name="Li L."/>
            <person name="Tang Y."/>
            <person name="Lv G."/>
            <person name="Zhou Y."/>
            <person name="Sun X."/>
            <person name="Brodelius P.E."/>
            <person name="Rose J.K.C."/>
            <person name="Tang K."/>
        </authorList>
    </citation>
    <scope>NUCLEOTIDE SEQUENCE [LARGE SCALE GENOMIC DNA]</scope>
    <source>
        <strain evidence="9">cv. Huhao1</strain>
        <tissue evidence="8">Leaf</tissue>
    </source>
</reference>
<accession>A0A2U1M1Y8</accession>
<evidence type="ECO:0000256" key="6">
    <source>
        <dbReference type="ARBA" id="ARBA00022963"/>
    </source>
</evidence>
<dbReference type="PANTHER" id="PTHR45650:SF50">
    <property type="entry name" value="TRIACYLGLYCEROL LIPASE"/>
    <property type="match status" value="1"/>
</dbReference>
<dbReference type="AlphaFoldDB" id="A0A2U1M1Y8"/>
<keyword evidence="9" id="KW-1185">Reference proteome</keyword>
<evidence type="ECO:0000256" key="2">
    <source>
        <dbReference type="ARBA" id="ARBA00008668"/>
    </source>
</evidence>
<dbReference type="GO" id="GO:0016788">
    <property type="term" value="F:hydrolase activity, acting on ester bonds"/>
    <property type="evidence" value="ECO:0007669"/>
    <property type="project" value="InterPro"/>
</dbReference>
<dbReference type="InterPro" id="IPR036514">
    <property type="entry name" value="SGNH_hydro_sf"/>
</dbReference>
<keyword evidence="4" id="KW-0732">Signal</keyword>
<dbReference type="InterPro" id="IPR051238">
    <property type="entry name" value="GDSL_esterase/lipase"/>
</dbReference>
<evidence type="ECO:0000313" key="9">
    <source>
        <dbReference type="Proteomes" id="UP000245207"/>
    </source>
</evidence>
<evidence type="ECO:0000256" key="5">
    <source>
        <dbReference type="ARBA" id="ARBA00022801"/>
    </source>
</evidence>
<dbReference type="Gene3D" id="3.40.50.1110">
    <property type="entry name" value="SGNH hydrolase"/>
    <property type="match status" value="1"/>
</dbReference>
<comment type="caution">
    <text evidence="8">The sequence shown here is derived from an EMBL/GenBank/DDBJ whole genome shotgun (WGS) entry which is preliminary data.</text>
</comment>
<evidence type="ECO:0000256" key="1">
    <source>
        <dbReference type="ARBA" id="ARBA00004613"/>
    </source>
</evidence>
<dbReference type="GO" id="GO:0005576">
    <property type="term" value="C:extracellular region"/>
    <property type="evidence" value="ECO:0007669"/>
    <property type="project" value="UniProtKB-SubCell"/>
</dbReference>
<proteinExistence type="inferred from homology"/>
<dbReference type="InterPro" id="IPR001087">
    <property type="entry name" value="GDSL"/>
</dbReference>
<dbReference type="OrthoDB" id="1683520at2759"/>